<sequence length="124" mass="12813">MAKITSKDIIESLKEMTMLEIKDLIEAIEKEFGVSAAAPVAVAGPAAAGPANAAPSEVTVVLTSAGASKVNVIKVVREITGLGLMEAKALVDNAPSPIKEGVKMEDAEAMKKQFTDAGATVEFK</sequence>
<dbReference type="Gene3D" id="3.30.1390.10">
    <property type="match status" value="1"/>
</dbReference>
<dbReference type="Pfam" id="PF16320">
    <property type="entry name" value="Ribosomal_L12_N"/>
    <property type="match status" value="1"/>
</dbReference>
<feature type="domain" description="Large ribosomal subunit protein bL12 C-terminal" evidence="5">
    <location>
        <begin position="59"/>
        <end position="124"/>
    </location>
</feature>
<dbReference type="PANTHER" id="PTHR45987:SF4">
    <property type="entry name" value="LARGE RIBOSOMAL SUBUNIT PROTEIN BL12M"/>
    <property type="match status" value="1"/>
</dbReference>
<evidence type="ECO:0000256" key="2">
    <source>
        <dbReference type="ARBA" id="ARBA00022980"/>
    </source>
</evidence>
<evidence type="ECO:0000256" key="4">
    <source>
        <dbReference type="HAMAP-Rule" id="MF_00368"/>
    </source>
</evidence>
<evidence type="ECO:0000313" key="7">
    <source>
        <dbReference type="EMBL" id="KFB07437.1"/>
    </source>
</evidence>
<dbReference type="NCBIfam" id="TIGR00855">
    <property type="entry name" value="L12"/>
    <property type="match status" value="1"/>
</dbReference>
<dbReference type="Pfam" id="PF00542">
    <property type="entry name" value="Ribosomal_L12"/>
    <property type="match status" value="1"/>
</dbReference>
<dbReference type="Proteomes" id="UP000028523">
    <property type="component" value="Unassembled WGS sequence"/>
</dbReference>
<proteinExistence type="inferred from homology"/>
<dbReference type="InterPro" id="IPR008932">
    <property type="entry name" value="Ribosomal_bL12_oligo"/>
</dbReference>
<keyword evidence="8" id="KW-1185">Reference proteome</keyword>
<keyword evidence="3 4" id="KW-0687">Ribonucleoprotein</keyword>
<gene>
    <name evidence="4 7" type="primary">rplL</name>
    <name evidence="7" type="ORF">P271_272</name>
</gene>
<keyword evidence="2 4" id="KW-0689">Ribosomal protein</keyword>
<comment type="similarity">
    <text evidence="1 4">Belongs to the bacterial ribosomal protein bL12 family.</text>
</comment>
<dbReference type="InterPro" id="IPR036235">
    <property type="entry name" value="Ribosomal_bL12_oligo_N_sf"/>
</dbReference>
<evidence type="ECO:0000256" key="1">
    <source>
        <dbReference type="ARBA" id="ARBA00007197"/>
    </source>
</evidence>
<feature type="domain" description="Large ribosomal subunit protein bL12 oligomerization" evidence="6">
    <location>
        <begin position="6"/>
        <end position="51"/>
    </location>
</feature>
<dbReference type="Gene3D" id="1.20.5.710">
    <property type="entry name" value="Single helix bin"/>
    <property type="match status" value="1"/>
</dbReference>
<dbReference type="FunFam" id="3.30.1390.10:FF:000001">
    <property type="entry name" value="50S ribosomal protein L7/L12"/>
    <property type="match status" value="1"/>
</dbReference>
<evidence type="ECO:0000259" key="6">
    <source>
        <dbReference type="Pfam" id="PF16320"/>
    </source>
</evidence>
<dbReference type="PANTHER" id="PTHR45987">
    <property type="entry name" value="39S RIBOSOMAL PROTEIN L12"/>
    <property type="match status" value="1"/>
</dbReference>
<dbReference type="GO" id="GO:0003735">
    <property type="term" value="F:structural constituent of ribosome"/>
    <property type="evidence" value="ECO:0007669"/>
    <property type="project" value="InterPro"/>
</dbReference>
<dbReference type="GO" id="GO:0006412">
    <property type="term" value="P:translation"/>
    <property type="evidence" value="ECO:0007669"/>
    <property type="project" value="UniProtKB-UniRule"/>
</dbReference>
<name>A0A084U3A1_MALIO</name>
<dbReference type="HAMAP" id="MF_00368">
    <property type="entry name" value="Ribosomal_bL12"/>
    <property type="match status" value="1"/>
</dbReference>
<accession>A0A084U3A1</accession>
<dbReference type="GeneID" id="96866978"/>
<dbReference type="AlphaFoldDB" id="A0A084U3A1"/>
<dbReference type="InterPro" id="IPR013823">
    <property type="entry name" value="Ribosomal_bL12_C"/>
</dbReference>
<dbReference type="EMBL" id="AWQU01000083">
    <property type="protein sequence ID" value="KFB07437.1"/>
    <property type="molecule type" value="Genomic_DNA"/>
</dbReference>
<dbReference type="GO" id="GO:0022625">
    <property type="term" value="C:cytosolic large ribosomal subunit"/>
    <property type="evidence" value="ECO:0007669"/>
    <property type="project" value="TreeGrafter"/>
</dbReference>
<comment type="subunit">
    <text evidence="4">Homodimer. Part of the ribosomal stalk of the 50S ribosomal subunit. Forms a multimeric L10(L12)X complex, where L10 forms an elongated spine to which 2 to 4 L12 dimers bind in a sequential fashion. Binds GTP-bound translation factors.</text>
</comment>
<dbReference type="GO" id="GO:0003729">
    <property type="term" value="F:mRNA binding"/>
    <property type="evidence" value="ECO:0007669"/>
    <property type="project" value="TreeGrafter"/>
</dbReference>
<dbReference type="InterPro" id="IPR000206">
    <property type="entry name" value="Ribosomal_bL12"/>
</dbReference>
<reference evidence="7 8" key="1">
    <citation type="journal article" date="2014" name="PLoS ONE">
        <title>Reduction of Hydrogen Peroxide Accumulation and Toxicity by a Catalase from Mycoplasma iowae.</title>
        <authorList>
            <person name="Pritchard R.E."/>
            <person name="Prassinos A.J."/>
            <person name="Osborne J.D."/>
            <person name="Raviv Z."/>
            <person name="Balish M.F."/>
        </authorList>
    </citation>
    <scope>NUCLEOTIDE SEQUENCE [LARGE SCALE GENOMIC DNA]</scope>
    <source>
        <strain evidence="7 8">DK-CPA</strain>
    </source>
</reference>
<dbReference type="InterPro" id="IPR014719">
    <property type="entry name" value="Ribosomal_bL12_C/ClpS-like"/>
</dbReference>
<evidence type="ECO:0000313" key="8">
    <source>
        <dbReference type="Proteomes" id="UP000028523"/>
    </source>
</evidence>
<evidence type="ECO:0000259" key="5">
    <source>
        <dbReference type="Pfam" id="PF00542"/>
    </source>
</evidence>
<dbReference type="SUPFAM" id="SSF54736">
    <property type="entry name" value="ClpS-like"/>
    <property type="match status" value="1"/>
</dbReference>
<evidence type="ECO:0000256" key="3">
    <source>
        <dbReference type="ARBA" id="ARBA00023274"/>
    </source>
</evidence>
<comment type="caution">
    <text evidence="7">The sequence shown here is derived from an EMBL/GenBank/DDBJ whole genome shotgun (WGS) entry which is preliminary data.</text>
</comment>
<comment type="function">
    <text evidence="4">Forms part of the ribosomal stalk which helps the ribosome interact with GTP-bound translation factors. Is thus essential for accurate translation.</text>
</comment>
<organism evidence="7 8">
    <name type="scientific">Malacoplasma iowae DK-CPA</name>
    <dbReference type="NCBI Taxonomy" id="1394179"/>
    <lineage>
        <taxon>Bacteria</taxon>
        <taxon>Bacillati</taxon>
        <taxon>Mycoplasmatota</taxon>
        <taxon>Mycoplasmoidales</taxon>
        <taxon>Mycoplasmoidaceae</taxon>
        <taxon>Malacoplasma</taxon>
    </lineage>
</organism>
<dbReference type="RefSeq" id="WP_004025209.1">
    <property type="nucleotide sequence ID" value="NZ_AWQU01000083.1"/>
</dbReference>
<protein>
    <recommendedName>
        <fullName evidence="4">Large ribosomal subunit protein bL12</fullName>
    </recommendedName>
</protein>
<dbReference type="CDD" id="cd00387">
    <property type="entry name" value="Ribosomal_L7_L12"/>
    <property type="match status" value="1"/>
</dbReference>
<dbReference type="SUPFAM" id="SSF48300">
    <property type="entry name" value="Ribosomal protein L7/12, oligomerisation (N-terminal) domain"/>
    <property type="match status" value="1"/>
</dbReference>